<organism evidence="3 4">
    <name type="scientific">Dyella soli</name>
    <dbReference type="NCBI Taxonomy" id="522319"/>
    <lineage>
        <taxon>Bacteria</taxon>
        <taxon>Pseudomonadati</taxon>
        <taxon>Pseudomonadota</taxon>
        <taxon>Gammaproteobacteria</taxon>
        <taxon>Lysobacterales</taxon>
        <taxon>Rhodanobacteraceae</taxon>
        <taxon>Dyella</taxon>
    </lineage>
</organism>
<evidence type="ECO:0000313" key="3">
    <source>
        <dbReference type="EMBL" id="TCI06197.1"/>
    </source>
</evidence>
<accession>A0A4R0YLE2</accession>
<dbReference type="InterPro" id="IPR036770">
    <property type="entry name" value="Ankyrin_rpt-contain_sf"/>
</dbReference>
<evidence type="ECO:0000313" key="4">
    <source>
        <dbReference type="Proteomes" id="UP000291822"/>
    </source>
</evidence>
<sequence length="214" mass="23463">MQWKQWIVLACAGLAMGAFATEPKFELSRDAGWRAAILRGDTRLLPPPERSAVAYAIDLGYFDVALLRLRQPGVSDEEGQQALYGAIQNGNESAIRLLLAAGVSPDAPYQGWYFLPEAAKHGRIDLMCLIADYGAHVSLRNTKMGNVRLALVDRHIDAAMLLMQMGYQPDKDEMDGVRKMGARAGTSDLYEAVLKTTVDPVRVAERCRNAVSPA</sequence>
<feature type="chain" id="PRO_5020692495" evidence="2">
    <location>
        <begin position="21"/>
        <end position="214"/>
    </location>
</feature>
<name>A0A4R0YLE2_9GAMM</name>
<keyword evidence="4" id="KW-1185">Reference proteome</keyword>
<keyword evidence="2" id="KW-0732">Signal</keyword>
<feature type="signal peptide" evidence="2">
    <location>
        <begin position="1"/>
        <end position="20"/>
    </location>
</feature>
<reference evidence="3 4" key="1">
    <citation type="submission" date="2019-02" db="EMBL/GenBank/DDBJ databases">
        <title>Dyella amyloliquefaciens sp. nov., isolated from forest soil.</title>
        <authorList>
            <person name="Gao Z.-H."/>
            <person name="Qiu L.-H."/>
        </authorList>
    </citation>
    <scope>NUCLEOTIDE SEQUENCE [LARGE SCALE GENOMIC DNA]</scope>
    <source>
        <strain evidence="3 4">KACC 12747</strain>
    </source>
</reference>
<keyword evidence="1" id="KW-0040">ANK repeat</keyword>
<dbReference type="Pfam" id="PF12796">
    <property type="entry name" value="Ank_2"/>
    <property type="match status" value="1"/>
</dbReference>
<dbReference type="AlphaFoldDB" id="A0A4R0YLE2"/>
<dbReference type="PROSITE" id="PS50088">
    <property type="entry name" value="ANK_REPEAT"/>
    <property type="match status" value="1"/>
</dbReference>
<dbReference type="Gene3D" id="1.25.40.20">
    <property type="entry name" value="Ankyrin repeat-containing domain"/>
    <property type="match status" value="1"/>
</dbReference>
<gene>
    <name evidence="3" type="ORF">EZM97_35360</name>
</gene>
<evidence type="ECO:0000256" key="1">
    <source>
        <dbReference type="PROSITE-ProRule" id="PRU00023"/>
    </source>
</evidence>
<dbReference type="InterPro" id="IPR002110">
    <property type="entry name" value="Ankyrin_rpt"/>
</dbReference>
<dbReference type="SUPFAM" id="SSF48403">
    <property type="entry name" value="Ankyrin repeat"/>
    <property type="match status" value="1"/>
</dbReference>
<dbReference type="EMBL" id="SJTG01000007">
    <property type="protein sequence ID" value="TCI06197.1"/>
    <property type="molecule type" value="Genomic_DNA"/>
</dbReference>
<proteinExistence type="predicted"/>
<dbReference type="PROSITE" id="PS50297">
    <property type="entry name" value="ANK_REP_REGION"/>
    <property type="match status" value="1"/>
</dbReference>
<protein>
    <submittedName>
        <fullName evidence="3">Ankyrin repeat domain-containing protein</fullName>
    </submittedName>
</protein>
<dbReference type="RefSeq" id="WP_131152624.1">
    <property type="nucleotide sequence ID" value="NZ_SJTG01000007.1"/>
</dbReference>
<feature type="repeat" description="ANK" evidence="1">
    <location>
        <begin position="78"/>
        <end position="110"/>
    </location>
</feature>
<dbReference type="SMART" id="SM00248">
    <property type="entry name" value="ANK"/>
    <property type="match status" value="2"/>
</dbReference>
<evidence type="ECO:0000256" key="2">
    <source>
        <dbReference type="SAM" id="SignalP"/>
    </source>
</evidence>
<dbReference type="Proteomes" id="UP000291822">
    <property type="component" value="Unassembled WGS sequence"/>
</dbReference>
<comment type="caution">
    <text evidence="3">The sequence shown here is derived from an EMBL/GenBank/DDBJ whole genome shotgun (WGS) entry which is preliminary data.</text>
</comment>